<protein>
    <submittedName>
        <fullName evidence="3">Saccharopine dehydrogenase NADP-binding domain-containing protein</fullName>
    </submittedName>
</protein>
<evidence type="ECO:0000259" key="1">
    <source>
        <dbReference type="Pfam" id="PF03435"/>
    </source>
</evidence>
<dbReference type="InterPro" id="IPR036291">
    <property type="entry name" value="NAD(P)-bd_dom_sf"/>
</dbReference>
<dbReference type="InterPro" id="IPR032095">
    <property type="entry name" value="Sacchrp_dh-like_C"/>
</dbReference>
<dbReference type="Gene3D" id="3.30.360.10">
    <property type="entry name" value="Dihydrodipicolinate Reductase, domain 2"/>
    <property type="match status" value="1"/>
</dbReference>
<dbReference type="AlphaFoldDB" id="A0A9J6QHR8"/>
<evidence type="ECO:0000313" key="4">
    <source>
        <dbReference type="Proteomes" id="UP001065549"/>
    </source>
</evidence>
<keyword evidence="4" id="KW-1185">Reference proteome</keyword>
<organism evidence="3 4">
    <name type="scientific">Hominibacterium faecale</name>
    <dbReference type="NCBI Taxonomy" id="2839743"/>
    <lineage>
        <taxon>Bacteria</taxon>
        <taxon>Bacillati</taxon>
        <taxon>Bacillota</taxon>
        <taxon>Clostridia</taxon>
        <taxon>Peptostreptococcales</taxon>
        <taxon>Anaerovoracaceae</taxon>
        <taxon>Hominibacterium</taxon>
    </lineage>
</organism>
<evidence type="ECO:0000259" key="2">
    <source>
        <dbReference type="Pfam" id="PF16653"/>
    </source>
</evidence>
<feature type="domain" description="Saccharopine dehydrogenase-like C-terminal" evidence="2">
    <location>
        <begin position="141"/>
        <end position="401"/>
    </location>
</feature>
<dbReference type="PANTHER" id="PTHR43796:SF2">
    <property type="entry name" value="CARBOXYNORSPERMIDINE SYNTHASE"/>
    <property type="match status" value="1"/>
</dbReference>
<dbReference type="Pfam" id="PF03435">
    <property type="entry name" value="Sacchrp_dh_NADP"/>
    <property type="match status" value="1"/>
</dbReference>
<evidence type="ECO:0000313" key="3">
    <source>
        <dbReference type="EMBL" id="MCU7377048.1"/>
    </source>
</evidence>
<name>A0A9J6QHR8_9FIRM</name>
<gene>
    <name evidence="3" type="ORF">OBO34_01625</name>
</gene>
<dbReference type="Pfam" id="PF16653">
    <property type="entry name" value="Sacchrp_dh_C"/>
    <property type="match status" value="1"/>
</dbReference>
<accession>A0A9J6QHR8</accession>
<comment type="caution">
    <text evidence="3">The sequence shown here is derived from an EMBL/GenBank/DDBJ whole genome shotgun (WGS) entry which is preliminary data.</text>
</comment>
<dbReference type="SUPFAM" id="SSF51735">
    <property type="entry name" value="NAD(P)-binding Rossmann-fold domains"/>
    <property type="match status" value="1"/>
</dbReference>
<sequence>MRRNEMKVLIVGAGGQGGACASILARQSEIEEIRLVDLKEETALAVAKEINSPKVKTGSVNATDPEDVAKAAEGVDVVVDMVMPWMVTYVMKGALKAKANYINTAFDDPYWDEFLEGKDVEELTLCKEFKDAGLTALFGCGFAPGMTNVLARRFANKMDQVDSIKMRVGKANVLPGEGAYDWVLRPWNPGWSPKQALVDCASPTYALEEGKFVRYEPFGGMEMCDFPEPVGSLPVTHHSHEEIYSMPTTFAGVKNLDFKYYLMYQPAIFYASGLCSQEKVKVGDQEVAPIDVIAAMVPPPQNNIFGATDEELKKADETAFIELIVEVSGQKNGKKVTYKANCPKMNAPGPELKKLFGTALVYVALPLAIGTIMIGTQPLEKGIIFADQLDPDAFLKRMMETGYPYNWKEVCIEG</sequence>
<dbReference type="InterPro" id="IPR005097">
    <property type="entry name" value="Sacchrp_dh_NADP-bd"/>
</dbReference>
<proteinExistence type="predicted"/>
<reference evidence="3" key="1">
    <citation type="submission" date="2022-09" db="EMBL/GenBank/DDBJ databases">
        <title>Culturomic study of gut microbiota in children with autism spectrum disorder.</title>
        <authorList>
            <person name="Efimov B.A."/>
            <person name="Chaplin A.V."/>
            <person name="Sokolova S.R."/>
            <person name="Pikina A.P."/>
            <person name="Korzhanova M."/>
            <person name="Belova V."/>
            <person name="Korostin D."/>
        </authorList>
    </citation>
    <scope>NUCLEOTIDE SEQUENCE</scope>
    <source>
        <strain evidence="3">ASD5510</strain>
    </source>
</reference>
<dbReference type="Proteomes" id="UP001065549">
    <property type="component" value="Unassembled WGS sequence"/>
</dbReference>
<dbReference type="EMBL" id="JAOSHN010000001">
    <property type="protein sequence ID" value="MCU7377048.1"/>
    <property type="molecule type" value="Genomic_DNA"/>
</dbReference>
<feature type="domain" description="Saccharopine dehydrogenase NADP binding" evidence="1">
    <location>
        <begin position="8"/>
        <end position="136"/>
    </location>
</feature>
<dbReference type="PANTHER" id="PTHR43796">
    <property type="entry name" value="CARBOXYNORSPERMIDINE SYNTHASE"/>
    <property type="match status" value="1"/>
</dbReference>
<dbReference type="Gene3D" id="3.40.50.720">
    <property type="entry name" value="NAD(P)-binding Rossmann-like Domain"/>
    <property type="match status" value="1"/>
</dbReference>